<dbReference type="EMBL" id="VFOW01000001">
    <property type="protein sequence ID" value="TQL78539.1"/>
    <property type="molecule type" value="Genomic_DNA"/>
</dbReference>
<keyword evidence="1 2" id="KW-0238">DNA-binding</keyword>
<dbReference type="PROSITE" id="PS50977">
    <property type="entry name" value="HTH_TETR_2"/>
    <property type="match status" value="1"/>
</dbReference>
<dbReference type="InterPro" id="IPR001647">
    <property type="entry name" value="HTH_TetR"/>
</dbReference>
<proteinExistence type="predicted"/>
<dbReference type="AlphaFoldDB" id="A0A543B148"/>
<keyword evidence="5" id="KW-1185">Reference proteome</keyword>
<dbReference type="GO" id="GO:0000976">
    <property type="term" value="F:transcription cis-regulatory region binding"/>
    <property type="evidence" value="ECO:0007669"/>
    <property type="project" value="TreeGrafter"/>
</dbReference>
<reference evidence="4 5" key="1">
    <citation type="submission" date="2019-06" db="EMBL/GenBank/DDBJ databases">
        <title>Sequencing the genomes of 1000 actinobacteria strains.</title>
        <authorList>
            <person name="Klenk H.-P."/>
        </authorList>
    </citation>
    <scope>NUCLEOTIDE SEQUENCE [LARGE SCALE GENOMIC DNA]</scope>
    <source>
        <strain evidence="4 5">DSM 45928</strain>
    </source>
</reference>
<dbReference type="InParanoid" id="A0A543B148"/>
<dbReference type="GO" id="GO:0003700">
    <property type="term" value="F:DNA-binding transcription factor activity"/>
    <property type="evidence" value="ECO:0007669"/>
    <property type="project" value="TreeGrafter"/>
</dbReference>
<evidence type="ECO:0000313" key="5">
    <source>
        <dbReference type="Proteomes" id="UP000317043"/>
    </source>
</evidence>
<dbReference type="InterPro" id="IPR009057">
    <property type="entry name" value="Homeodomain-like_sf"/>
</dbReference>
<feature type="domain" description="HTH tetR-type" evidence="3">
    <location>
        <begin position="11"/>
        <end position="73"/>
    </location>
</feature>
<evidence type="ECO:0000259" key="3">
    <source>
        <dbReference type="PROSITE" id="PS50977"/>
    </source>
</evidence>
<organism evidence="4 5">
    <name type="scientific">Stackebrandtia endophytica</name>
    <dbReference type="NCBI Taxonomy" id="1496996"/>
    <lineage>
        <taxon>Bacteria</taxon>
        <taxon>Bacillati</taxon>
        <taxon>Actinomycetota</taxon>
        <taxon>Actinomycetes</taxon>
        <taxon>Glycomycetales</taxon>
        <taxon>Glycomycetaceae</taxon>
        <taxon>Stackebrandtia</taxon>
    </lineage>
</organism>
<gene>
    <name evidence="4" type="ORF">FB566_4128</name>
</gene>
<feature type="DNA-binding region" description="H-T-H motif" evidence="2">
    <location>
        <begin position="36"/>
        <end position="55"/>
    </location>
</feature>
<dbReference type="PANTHER" id="PTHR30055">
    <property type="entry name" value="HTH-TYPE TRANSCRIPTIONAL REGULATOR RUTR"/>
    <property type="match status" value="1"/>
</dbReference>
<dbReference type="SUPFAM" id="SSF46689">
    <property type="entry name" value="Homeodomain-like"/>
    <property type="match status" value="1"/>
</dbReference>
<evidence type="ECO:0000313" key="4">
    <source>
        <dbReference type="EMBL" id="TQL78539.1"/>
    </source>
</evidence>
<protein>
    <submittedName>
        <fullName evidence="4">TetR family transcriptional regulator</fullName>
    </submittedName>
</protein>
<dbReference type="Pfam" id="PF00440">
    <property type="entry name" value="TetR_N"/>
    <property type="match status" value="1"/>
</dbReference>
<comment type="caution">
    <text evidence="4">The sequence shown here is derived from an EMBL/GenBank/DDBJ whole genome shotgun (WGS) entry which is preliminary data.</text>
</comment>
<dbReference type="Gene3D" id="1.10.357.10">
    <property type="entry name" value="Tetracycline Repressor, domain 2"/>
    <property type="match status" value="1"/>
</dbReference>
<accession>A0A543B148</accession>
<dbReference type="Proteomes" id="UP000317043">
    <property type="component" value="Unassembled WGS sequence"/>
</dbReference>
<dbReference type="PANTHER" id="PTHR30055:SF226">
    <property type="entry name" value="HTH-TYPE TRANSCRIPTIONAL REGULATOR PKSA"/>
    <property type="match status" value="1"/>
</dbReference>
<evidence type="ECO:0000256" key="1">
    <source>
        <dbReference type="ARBA" id="ARBA00023125"/>
    </source>
</evidence>
<name>A0A543B148_9ACTN</name>
<dbReference type="InterPro" id="IPR050109">
    <property type="entry name" value="HTH-type_TetR-like_transc_reg"/>
</dbReference>
<dbReference type="RefSeq" id="WP_170183386.1">
    <property type="nucleotide sequence ID" value="NZ_JBHTGS010000003.1"/>
</dbReference>
<sequence>MATDDGTGRRTLTRERILTEAMRLFGENGYQATSVAAIEEAAGLSPGSGALYKHFRSKADLLAHGIGGQLETSADLFEHLGDTGPSDVPLNERLAHLVVAGLHRLDRERDLNRLIFRDLARFPDLLEQVRRQEMQRLAHAVGEWLAGQVGSDRERDWSAIATVLTGAVANYWALRDVFGSHPSGVSEDEFIAAVVDLVAALITSRS</sequence>
<evidence type="ECO:0000256" key="2">
    <source>
        <dbReference type="PROSITE-ProRule" id="PRU00335"/>
    </source>
</evidence>